<comment type="caution">
    <text evidence="2">The sequence shown here is derived from an EMBL/GenBank/DDBJ whole genome shotgun (WGS) entry which is preliminary data.</text>
</comment>
<proteinExistence type="predicted"/>
<sequence length="249" mass="27536">MQKTRNKRPYLGNVGILGNGEVGQATAKFFVRPQIKDLKRKDDFTGIDVLHVCIPWSKSFVDIVKGEVRVFKPKLVIIHSTVIPGTTKKIGKLAVHSPVRGVHPNLHKGIRTFVKYIGADDKKTGLLAKKHLESVGMKTKVFSPSSTTELGKILDTTYYGVCIAFHKEMMRLCDSFGVDFDSVMTDFNKSYNKGYAELGMSHVVRPVLKAEKGPIGGHCVVQNAELLDTFFKSKAVDLVLAHKGKKSHG</sequence>
<evidence type="ECO:0000313" key="3">
    <source>
        <dbReference type="Proteomes" id="UP000176917"/>
    </source>
</evidence>
<feature type="domain" description="UDP-glucose/GDP-mannose dehydrogenase dimerisation" evidence="1">
    <location>
        <begin position="147"/>
        <end position="240"/>
    </location>
</feature>
<dbReference type="Proteomes" id="UP000176917">
    <property type="component" value="Unassembled WGS sequence"/>
</dbReference>
<dbReference type="SUPFAM" id="SSF48179">
    <property type="entry name" value="6-phosphogluconate dehydrogenase C-terminal domain-like"/>
    <property type="match status" value="1"/>
</dbReference>
<dbReference type="InterPro" id="IPR036291">
    <property type="entry name" value="NAD(P)-bd_dom_sf"/>
</dbReference>
<dbReference type="AlphaFoldDB" id="A0A1G2RMT4"/>
<gene>
    <name evidence="2" type="ORF">A3B24_00170</name>
</gene>
<evidence type="ECO:0000313" key="2">
    <source>
        <dbReference type="EMBL" id="OHA73592.1"/>
    </source>
</evidence>
<dbReference type="SUPFAM" id="SSF51735">
    <property type="entry name" value="NAD(P)-binding Rossmann-fold domains"/>
    <property type="match status" value="1"/>
</dbReference>
<name>A0A1G2RMT4_9BACT</name>
<dbReference type="EMBL" id="MHUG01000010">
    <property type="protein sequence ID" value="OHA73592.1"/>
    <property type="molecule type" value="Genomic_DNA"/>
</dbReference>
<dbReference type="GO" id="GO:0016616">
    <property type="term" value="F:oxidoreductase activity, acting on the CH-OH group of donors, NAD or NADP as acceptor"/>
    <property type="evidence" value="ECO:0007669"/>
    <property type="project" value="InterPro"/>
</dbReference>
<protein>
    <recommendedName>
        <fullName evidence="1">UDP-glucose/GDP-mannose dehydrogenase dimerisation domain-containing protein</fullName>
    </recommendedName>
</protein>
<organism evidence="2 3">
    <name type="scientific">Candidatus Wildermuthbacteria bacterium RIFCSPLOWO2_01_FULL_48_16</name>
    <dbReference type="NCBI Taxonomy" id="1802461"/>
    <lineage>
        <taxon>Bacteria</taxon>
        <taxon>Candidatus Wildermuthiibacteriota</taxon>
    </lineage>
</organism>
<reference evidence="2 3" key="1">
    <citation type="journal article" date="2016" name="Nat. Commun.">
        <title>Thousands of microbial genomes shed light on interconnected biogeochemical processes in an aquifer system.</title>
        <authorList>
            <person name="Anantharaman K."/>
            <person name="Brown C.T."/>
            <person name="Hug L.A."/>
            <person name="Sharon I."/>
            <person name="Castelle C.J."/>
            <person name="Probst A.J."/>
            <person name="Thomas B.C."/>
            <person name="Singh A."/>
            <person name="Wilkins M.J."/>
            <person name="Karaoz U."/>
            <person name="Brodie E.L."/>
            <person name="Williams K.H."/>
            <person name="Hubbard S.S."/>
            <person name="Banfield J.F."/>
        </authorList>
    </citation>
    <scope>NUCLEOTIDE SEQUENCE [LARGE SCALE GENOMIC DNA]</scope>
</reference>
<evidence type="ECO:0000259" key="1">
    <source>
        <dbReference type="Pfam" id="PF00984"/>
    </source>
</evidence>
<dbReference type="Pfam" id="PF00984">
    <property type="entry name" value="UDPG_MGDP_dh"/>
    <property type="match status" value="1"/>
</dbReference>
<dbReference type="InterPro" id="IPR008927">
    <property type="entry name" value="6-PGluconate_DH-like_C_sf"/>
</dbReference>
<accession>A0A1G2RMT4</accession>
<dbReference type="Gene3D" id="3.40.50.720">
    <property type="entry name" value="NAD(P)-binding Rossmann-like Domain"/>
    <property type="match status" value="1"/>
</dbReference>
<dbReference type="GO" id="GO:0051287">
    <property type="term" value="F:NAD binding"/>
    <property type="evidence" value="ECO:0007669"/>
    <property type="project" value="InterPro"/>
</dbReference>
<dbReference type="STRING" id="1802461.A3B24_00170"/>
<dbReference type="InterPro" id="IPR014026">
    <property type="entry name" value="UDP-Glc/GDP-Man_DH_dimer"/>
</dbReference>